<protein>
    <submittedName>
        <fullName evidence="2">Uncharacterized protein</fullName>
    </submittedName>
</protein>
<name>A0A1I4U8J1_9HYPH</name>
<dbReference type="Proteomes" id="UP000233491">
    <property type="component" value="Unassembled WGS sequence"/>
</dbReference>
<evidence type="ECO:0000313" key="3">
    <source>
        <dbReference type="Proteomes" id="UP000233491"/>
    </source>
</evidence>
<dbReference type="AlphaFoldDB" id="A0A1I4U8J1"/>
<sequence length="517" mass="56939">MSKMLRSLVASVGIAITFLPGHSAAEDAIPVELIVPVVDEAGSATTKSGPDGLSYPVYRVADQSPLFDAVRDILDQEPAQKALRFERWARQRAGKAPIDEPFHLALTQQEGGFPRYGCWIVRGNEPPRFSASGYVDLVPEEGGIASGLFEEIFVHETGHLVLSDLVGAMDGRRTSKFHQSMSITDRITAFDEGYAEHFQPIVRNTTTNPAMRRWMQGVGANDLNQLWLSDADANLRTDGVKRNIFIHAKLSRGGGDLYDRFVASETSSVFSTSELLNPQQMLASEGVVATLFYRMVNDDELRDSYAERTFYERFLGDFAGDPKQAVEPYDNINLKIMEAFVGMGEAEGRAPLIRFLNAYAAKFPGEAVRLRKLFIATTWGAVTSRSLADAFVRHAGLGQRGDIVGFRRENPFQQLVEVATDTAVPLDAEVGPELWVTNPGFLIQSSPWQTERTVPLSVDLNTASDVEMAAVLDLPEDQAGELVRLRAHDGHFDSFDEVSAALPEGQRSRLSSRLGDP</sequence>
<evidence type="ECO:0000256" key="1">
    <source>
        <dbReference type="SAM" id="SignalP"/>
    </source>
</evidence>
<accession>A0A1I4U8J1</accession>
<comment type="caution">
    <text evidence="2">The sequence shown here is derived from an EMBL/GenBank/DDBJ whole genome shotgun (WGS) entry which is preliminary data.</text>
</comment>
<evidence type="ECO:0000313" key="2">
    <source>
        <dbReference type="EMBL" id="PKR91232.1"/>
    </source>
</evidence>
<dbReference type="EMBL" id="PJNW01000001">
    <property type="protein sequence ID" value="PKR91232.1"/>
    <property type="molecule type" value="Genomic_DNA"/>
</dbReference>
<keyword evidence="3" id="KW-1185">Reference proteome</keyword>
<organism evidence="2 3">
    <name type="scientific">Pleomorphomonas diazotrophica</name>
    <dbReference type="NCBI Taxonomy" id="1166257"/>
    <lineage>
        <taxon>Bacteria</taxon>
        <taxon>Pseudomonadati</taxon>
        <taxon>Pseudomonadota</taxon>
        <taxon>Alphaproteobacteria</taxon>
        <taxon>Hyphomicrobiales</taxon>
        <taxon>Pleomorphomonadaceae</taxon>
        <taxon>Pleomorphomonas</taxon>
    </lineage>
</organism>
<dbReference type="RefSeq" id="WP_101286995.1">
    <property type="nucleotide sequence ID" value="NZ_FOUQ01000007.1"/>
</dbReference>
<reference evidence="2 3" key="1">
    <citation type="submission" date="2017-12" db="EMBL/GenBank/DDBJ databases">
        <title>Anaerobic carbon monoxide metabolism by Pleomorphomonas carboxyditropha sp. nov., a new mesophilic hydrogenogenic carboxidotroph.</title>
        <authorList>
            <person name="Esquivel-Elizondo S."/>
            <person name="Krajmalnik-Brown R."/>
        </authorList>
    </citation>
    <scope>NUCLEOTIDE SEQUENCE [LARGE SCALE GENOMIC DNA]</scope>
    <source>
        <strain evidence="2 3">R5-392</strain>
    </source>
</reference>
<keyword evidence="1" id="KW-0732">Signal</keyword>
<gene>
    <name evidence="2" type="ORF">CXZ10_00500</name>
</gene>
<proteinExistence type="predicted"/>
<feature type="chain" id="PRO_5015065763" evidence="1">
    <location>
        <begin position="26"/>
        <end position="517"/>
    </location>
</feature>
<dbReference type="OrthoDB" id="9790239at2"/>
<feature type="signal peptide" evidence="1">
    <location>
        <begin position="1"/>
        <end position="25"/>
    </location>
</feature>